<dbReference type="InterPro" id="IPR029060">
    <property type="entry name" value="PIN-like_dom_sf"/>
</dbReference>
<dbReference type="InterPro" id="IPR020046">
    <property type="entry name" value="5-3_exonucl_a-hlix_arch_N"/>
</dbReference>
<dbReference type="GO" id="GO:0033567">
    <property type="term" value="P:DNA replication, Okazaki fragment processing"/>
    <property type="evidence" value="ECO:0007669"/>
    <property type="project" value="InterPro"/>
</dbReference>
<dbReference type="SMART" id="SM00279">
    <property type="entry name" value="HhH2"/>
    <property type="match status" value="1"/>
</dbReference>
<evidence type="ECO:0000256" key="3">
    <source>
        <dbReference type="ARBA" id="ARBA00023125"/>
    </source>
</evidence>
<dbReference type="CDD" id="cd09859">
    <property type="entry name" value="PIN_53EXO"/>
    <property type="match status" value="1"/>
</dbReference>
<comment type="caution">
    <text evidence="5">The sequence shown here is derived from an EMBL/GenBank/DDBJ whole genome shotgun (WGS) entry which is preliminary data.</text>
</comment>
<dbReference type="InterPro" id="IPR002421">
    <property type="entry name" value="5-3_exonuclease"/>
</dbReference>
<dbReference type="EMBL" id="MHJL01000029">
    <property type="protein sequence ID" value="OGY67197.1"/>
    <property type="molecule type" value="Genomic_DNA"/>
</dbReference>
<keyword evidence="3" id="KW-0238">DNA-binding</keyword>
<gene>
    <name evidence="5" type="ORF">A3I24_03730</name>
</gene>
<dbReference type="GO" id="GO:0017108">
    <property type="term" value="F:5'-flap endonuclease activity"/>
    <property type="evidence" value="ECO:0007669"/>
    <property type="project" value="InterPro"/>
</dbReference>
<dbReference type="SMART" id="SM00475">
    <property type="entry name" value="53EXOc"/>
    <property type="match status" value="1"/>
</dbReference>
<evidence type="ECO:0000256" key="1">
    <source>
        <dbReference type="ARBA" id="ARBA00022722"/>
    </source>
</evidence>
<dbReference type="GO" id="GO:0008409">
    <property type="term" value="F:5'-3' exonuclease activity"/>
    <property type="evidence" value="ECO:0007669"/>
    <property type="project" value="InterPro"/>
</dbReference>
<dbReference type="InterPro" id="IPR038969">
    <property type="entry name" value="FEN"/>
</dbReference>
<evidence type="ECO:0000313" key="5">
    <source>
        <dbReference type="EMBL" id="OGY67197.1"/>
    </source>
</evidence>
<dbReference type="PANTHER" id="PTHR42646">
    <property type="entry name" value="FLAP ENDONUCLEASE XNI"/>
    <property type="match status" value="1"/>
</dbReference>
<evidence type="ECO:0000256" key="2">
    <source>
        <dbReference type="ARBA" id="ARBA00022801"/>
    </source>
</evidence>
<dbReference type="Gene3D" id="1.10.150.20">
    <property type="entry name" value="5' to 3' exonuclease, C-terminal subdomain"/>
    <property type="match status" value="1"/>
</dbReference>
<dbReference type="PANTHER" id="PTHR42646:SF2">
    <property type="entry name" value="5'-3' EXONUCLEASE FAMILY PROTEIN"/>
    <property type="match status" value="1"/>
</dbReference>
<dbReference type="InterPro" id="IPR036279">
    <property type="entry name" value="5-3_exonuclease_C_sf"/>
</dbReference>
<name>A0A1G1ZTQ1_9BACT</name>
<dbReference type="InterPro" id="IPR008918">
    <property type="entry name" value="HhH2"/>
</dbReference>
<dbReference type="Pfam" id="PF02739">
    <property type="entry name" value="5_3_exonuc_N"/>
    <property type="match status" value="1"/>
</dbReference>
<dbReference type="STRING" id="1798409.A3I24_03730"/>
<organism evidence="5 6">
    <name type="scientific">Candidatus Harrisonbacteria bacterium RIFCSPLOWO2_02_FULL_41_13b</name>
    <dbReference type="NCBI Taxonomy" id="1798409"/>
    <lineage>
        <taxon>Bacteria</taxon>
        <taxon>Candidatus Harrisoniibacteriota</taxon>
    </lineage>
</organism>
<dbReference type="CDD" id="cd09898">
    <property type="entry name" value="H3TH_53EXO"/>
    <property type="match status" value="1"/>
</dbReference>
<evidence type="ECO:0000313" key="6">
    <source>
        <dbReference type="Proteomes" id="UP000177690"/>
    </source>
</evidence>
<dbReference type="GO" id="GO:0003677">
    <property type="term" value="F:DNA binding"/>
    <property type="evidence" value="ECO:0007669"/>
    <property type="project" value="UniProtKB-KW"/>
</dbReference>
<dbReference type="AlphaFoldDB" id="A0A1G1ZTQ1"/>
<keyword evidence="1" id="KW-0540">Nuclease</keyword>
<dbReference type="Proteomes" id="UP000177690">
    <property type="component" value="Unassembled WGS sequence"/>
</dbReference>
<sequence>MRKLLLIDSHALIHRFFHALPPLTSPSGEPANSLYGLCGMILKIFKEQNPDFIAATMDSPEKTFREEEFKEYKAHRPPTANELISQIQKMPEVFNLFNIKTFAQPGFEADDIIGTLAEKFKNEKNLQIIILSGDNDLLQLVENEKIIAQIIKTGITETVIYNESAVELKYGLKPTRLPDLKGLTGDASDNIPGVKGVGPKTASELLKEFSTIEEIYENIEIIPEKTAKKLRGQKEIALISKKLALIQRNMPIECALQELSAKPINKEEISRYFEKMGFQSLIKRLAAE</sequence>
<protein>
    <recommendedName>
        <fullName evidence="4">5'-3' exonuclease domain-containing protein</fullName>
    </recommendedName>
</protein>
<dbReference type="Pfam" id="PF01367">
    <property type="entry name" value="5_3_exonuc"/>
    <property type="match status" value="1"/>
</dbReference>
<dbReference type="FunFam" id="1.10.150.20:FF:000003">
    <property type="entry name" value="DNA polymerase I"/>
    <property type="match status" value="1"/>
</dbReference>
<accession>A0A1G1ZTQ1</accession>
<dbReference type="SUPFAM" id="SSF47807">
    <property type="entry name" value="5' to 3' exonuclease, C-terminal subdomain"/>
    <property type="match status" value="1"/>
</dbReference>
<reference evidence="5 6" key="1">
    <citation type="journal article" date="2016" name="Nat. Commun.">
        <title>Thousands of microbial genomes shed light on interconnected biogeochemical processes in an aquifer system.</title>
        <authorList>
            <person name="Anantharaman K."/>
            <person name="Brown C.T."/>
            <person name="Hug L.A."/>
            <person name="Sharon I."/>
            <person name="Castelle C.J."/>
            <person name="Probst A.J."/>
            <person name="Thomas B.C."/>
            <person name="Singh A."/>
            <person name="Wilkins M.J."/>
            <person name="Karaoz U."/>
            <person name="Brodie E.L."/>
            <person name="Williams K.H."/>
            <person name="Hubbard S.S."/>
            <person name="Banfield J.F."/>
        </authorList>
    </citation>
    <scope>NUCLEOTIDE SEQUENCE [LARGE SCALE GENOMIC DNA]</scope>
</reference>
<dbReference type="InterPro" id="IPR020045">
    <property type="entry name" value="DNA_polI_H3TH"/>
</dbReference>
<dbReference type="SUPFAM" id="SSF88723">
    <property type="entry name" value="PIN domain-like"/>
    <property type="match status" value="1"/>
</dbReference>
<dbReference type="Gene3D" id="3.40.50.1010">
    <property type="entry name" value="5'-nuclease"/>
    <property type="match status" value="1"/>
</dbReference>
<evidence type="ECO:0000259" key="4">
    <source>
        <dbReference type="SMART" id="SM00475"/>
    </source>
</evidence>
<proteinExistence type="predicted"/>
<keyword evidence="2" id="KW-0378">Hydrolase</keyword>
<feature type="domain" description="5'-3' exonuclease" evidence="4">
    <location>
        <begin position="2"/>
        <end position="262"/>
    </location>
</feature>